<dbReference type="EMBL" id="JAVRRA010018505">
    <property type="protein sequence ID" value="KAK5188158.1"/>
    <property type="molecule type" value="Genomic_DNA"/>
</dbReference>
<keyword evidence="1" id="KW-0732">Signal</keyword>
<evidence type="ECO:0000313" key="3">
    <source>
        <dbReference type="Proteomes" id="UP001357485"/>
    </source>
</evidence>
<keyword evidence="3" id="KW-1185">Reference proteome</keyword>
<evidence type="ECO:0008006" key="4">
    <source>
        <dbReference type="Google" id="ProtNLM"/>
    </source>
</evidence>
<sequence>RRVAGALMLARGTALADQLFLPIWVESSVVAHQLYLQHGFLDVENCRFITERWDASYHLMRRPARGEEGVRSLRRSG</sequence>
<proteinExistence type="predicted"/>
<feature type="chain" id="PRO_5046813837" description="N-acetyltransferase domain-containing protein" evidence="1">
    <location>
        <begin position="17"/>
        <end position="77"/>
    </location>
</feature>
<dbReference type="Gene3D" id="3.40.630.30">
    <property type="match status" value="1"/>
</dbReference>
<organism evidence="2 3">
    <name type="scientific">Cryomyces antarcticus</name>
    <dbReference type="NCBI Taxonomy" id="329879"/>
    <lineage>
        <taxon>Eukaryota</taxon>
        <taxon>Fungi</taxon>
        <taxon>Dikarya</taxon>
        <taxon>Ascomycota</taxon>
        <taxon>Pezizomycotina</taxon>
        <taxon>Dothideomycetes</taxon>
        <taxon>Dothideomycetes incertae sedis</taxon>
        <taxon>Cryomyces</taxon>
    </lineage>
</organism>
<gene>
    <name evidence="2" type="ORF">LTR16_008634</name>
</gene>
<feature type="non-terminal residue" evidence="2">
    <location>
        <position position="1"/>
    </location>
</feature>
<evidence type="ECO:0000313" key="2">
    <source>
        <dbReference type="EMBL" id="KAK5188158.1"/>
    </source>
</evidence>
<feature type="signal peptide" evidence="1">
    <location>
        <begin position="1"/>
        <end position="16"/>
    </location>
</feature>
<protein>
    <recommendedName>
        <fullName evidence="4">N-acetyltransferase domain-containing protein</fullName>
    </recommendedName>
</protein>
<dbReference type="Proteomes" id="UP001357485">
    <property type="component" value="Unassembled WGS sequence"/>
</dbReference>
<accession>A0ABR0LK72</accession>
<comment type="caution">
    <text evidence="2">The sequence shown here is derived from an EMBL/GenBank/DDBJ whole genome shotgun (WGS) entry which is preliminary data.</text>
</comment>
<evidence type="ECO:0000256" key="1">
    <source>
        <dbReference type="SAM" id="SignalP"/>
    </source>
</evidence>
<name>A0ABR0LK72_9PEZI</name>
<reference evidence="2 3" key="1">
    <citation type="submission" date="2023-08" db="EMBL/GenBank/DDBJ databases">
        <title>Black Yeasts Isolated from many extreme environments.</title>
        <authorList>
            <person name="Coleine C."/>
            <person name="Stajich J.E."/>
            <person name="Selbmann L."/>
        </authorList>
    </citation>
    <scope>NUCLEOTIDE SEQUENCE [LARGE SCALE GENOMIC DNA]</scope>
    <source>
        <strain evidence="2 3">CCFEE 536</strain>
    </source>
</reference>